<evidence type="ECO:0000313" key="13">
    <source>
        <dbReference type="EMBL" id="AVB75683.1"/>
    </source>
</evidence>
<evidence type="ECO:0000256" key="12">
    <source>
        <dbReference type="RuleBase" id="RU362010"/>
    </source>
</evidence>
<dbReference type="AlphaFoldDB" id="A0A2L1C8Q5"/>
<evidence type="ECO:0000256" key="7">
    <source>
        <dbReference type="ARBA" id="ARBA00022989"/>
    </source>
</evidence>
<keyword evidence="7 12" id="KW-1133">Transmembrane helix</keyword>
<evidence type="ECO:0000313" key="17">
    <source>
        <dbReference type="Proteomes" id="UP000567099"/>
    </source>
</evidence>
<comment type="similarity">
    <text evidence="2 12">Belongs to the CorA metal ion transporter (MIT) (TC 1.A.35) family.</text>
</comment>
<dbReference type="PANTHER" id="PTHR46494">
    <property type="entry name" value="CORA FAMILY METAL ION TRANSPORTER (EUROFUNG)"/>
    <property type="match status" value="1"/>
</dbReference>
<comment type="catalytic activity">
    <reaction evidence="10">
        <text>Mg(2+)(in) = Mg(2+)(out)</text>
        <dbReference type="Rhea" id="RHEA:29827"/>
        <dbReference type="ChEBI" id="CHEBI:18420"/>
    </reaction>
</comment>
<dbReference type="GO" id="GO:0015095">
    <property type="term" value="F:magnesium ion transmembrane transporter activity"/>
    <property type="evidence" value="ECO:0007669"/>
    <property type="project" value="UniProtKB-UniRule"/>
</dbReference>
<keyword evidence="8 12" id="KW-0406">Ion transport</keyword>
<dbReference type="GO" id="GO:0015087">
    <property type="term" value="F:cobalt ion transmembrane transporter activity"/>
    <property type="evidence" value="ECO:0007669"/>
    <property type="project" value="UniProtKB-UniRule"/>
</dbReference>
<dbReference type="InterPro" id="IPR004488">
    <property type="entry name" value="Mg/Co-transport_prot_CorA"/>
</dbReference>
<keyword evidence="4 12" id="KW-1003">Cell membrane</keyword>
<dbReference type="SUPFAM" id="SSF143865">
    <property type="entry name" value="CorA soluble domain-like"/>
    <property type="match status" value="1"/>
</dbReference>
<comment type="function">
    <text evidence="11">Mediates influx of magnesium ions. Alternates between open and closed states. Activated by low cytoplasmic Mg(2+) levels. Inactive when cytoplasmic Mg(2+) levels are high.</text>
</comment>
<organism evidence="13 16">
    <name type="scientific">Methanococcus maripaludis</name>
    <name type="common">Methanococcus deltae</name>
    <dbReference type="NCBI Taxonomy" id="39152"/>
    <lineage>
        <taxon>Archaea</taxon>
        <taxon>Methanobacteriati</taxon>
        <taxon>Methanobacteriota</taxon>
        <taxon>Methanomada group</taxon>
        <taxon>Methanococci</taxon>
        <taxon>Methanococcales</taxon>
        <taxon>Methanococcaceae</taxon>
        <taxon>Methanococcus</taxon>
    </lineage>
</organism>
<dbReference type="EMBL" id="CP026606">
    <property type="protein sequence ID" value="AVB75683.1"/>
    <property type="molecule type" value="Genomic_DNA"/>
</dbReference>
<feature type="transmembrane region" description="Helical" evidence="12">
    <location>
        <begin position="326"/>
        <end position="346"/>
    </location>
</feature>
<evidence type="ECO:0000313" key="14">
    <source>
        <dbReference type="EMBL" id="MBA2864099.1"/>
    </source>
</evidence>
<comment type="subcellular location">
    <subcellularLocation>
        <location evidence="1">Cell membrane</location>
        <topology evidence="1">Multi-pass membrane protein</topology>
    </subcellularLocation>
    <subcellularLocation>
        <location evidence="12">Membrane</location>
        <topology evidence="12">Multi-pass membrane protein</topology>
    </subcellularLocation>
</comment>
<keyword evidence="3 12" id="KW-0813">Transport</keyword>
<dbReference type="EMBL" id="JACDUO010000001">
    <property type="protein sequence ID" value="MBA2864099.1"/>
    <property type="molecule type" value="Genomic_DNA"/>
</dbReference>
<keyword evidence="9 12" id="KW-0472">Membrane</keyword>
<evidence type="ECO:0000256" key="5">
    <source>
        <dbReference type="ARBA" id="ARBA00022692"/>
    </source>
</evidence>
<reference evidence="13" key="2">
    <citation type="submission" date="2018-02" db="EMBL/GenBank/DDBJ databases">
        <title>Complete genome sequence of the Methanococcus maripaludis type strain JJ (DSM 2067), a model for selenoprotein synthesis in Archaea.</title>
        <authorList>
            <person name="Poehlein A."/>
            <person name="Heym D."/>
            <person name="Quitzke V."/>
            <person name="Fersch J."/>
            <person name="Daniel R."/>
            <person name="Rother M."/>
        </authorList>
    </citation>
    <scope>NUCLEOTIDE SEQUENCE [LARGE SCALE GENOMIC DNA]</scope>
    <source>
        <strain evidence="13">DSM 2067</strain>
    </source>
</reference>
<dbReference type="GeneID" id="36101360"/>
<dbReference type="Gene3D" id="3.30.460.20">
    <property type="entry name" value="CorA soluble domain-like"/>
    <property type="match status" value="1"/>
</dbReference>
<dbReference type="Proteomes" id="UP000567099">
    <property type="component" value="Unassembled WGS sequence"/>
</dbReference>
<evidence type="ECO:0000256" key="4">
    <source>
        <dbReference type="ARBA" id="ARBA00022475"/>
    </source>
</evidence>
<dbReference type="GO" id="GO:0005886">
    <property type="term" value="C:plasma membrane"/>
    <property type="evidence" value="ECO:0007669"/>
    <property type="project" value="UniProtKB-SubCell"/>
</dbReference>
<dbReference type="SUPFAM" id="SSF144083">
    <property type="entry name" value="Magnesium transport protein CorA, transmembrane region"/>
    <property type="match status" value="1"/>
</dbReference>
<evidence type="ECO:0000256" key="2">
    <source>
        <dbReference type="ARBA" id="ARBA00009765"/>
    </source>
</evidence>
<evidence type="ECO:0000256" key="1">
    <source>
        <dbReference type="ARBA" id="ARBA00004651"/>
    </source>
</evidence>
<keyword evidence="6 12" id="KW-0460">Magnesium</keyword>
<dbReference type="KEGG" id="mmad:MMJJ_02650"/>
<dbReference type="NCBIfam" id="TIGR00383">
    <property type="entry name" value="corA"/>
    <property type="match status" value="1"/>
</dbReference>
<evidence type="ECO:0000313" key="15">
    <source>
        <dbReference type="EMBL" id="MBB6497025.1"/>
    </source>
</evidence>
<dbReference type="Pfam" id="PF01544">
    <property type="entry name" value="CorA"/>
    <property type="match status" value="1"/>
</dbReference>
<evidence type="ECO:0000256" key="3">
    <source>
        <dbReference type="ARBA" id="ARBA00022448"/>
    </source>
</evidence>
<keyword evidence="5 12" id="KW-0812">Transmembrane</keyword>
<reference evidence="16" key="1">
    <citation type="journal article" date="2018" name="Genome Announc.">
        <title>Complete Genome Sequence of the Methanococcus maripaludis Type Strain JJ (DSM 2067), a Model for Selenoprotein Synthesis in Archaea.</title>
        <authorList>
            <person name="Poehlein A."/>
            <person name="Heym D."/>
            <person name="Quitzke V."/>
            <person name="Fersch J."/>
            <person name="Daniel R."/>
            <person name="Rother M."/>
        </authorList>
    </citation>
    <scope>NUCLEOTIDE SEQUENCE [LARGE SCALE GENOMIC DNA]</scope>
    <source>
        <strain evidence="16">DSM 2067</strain>
    </source>
</reference>
<evidence type="ECO:0000313" key="16">
    <source>
        <dbReference type="Proteomes" id="UP000239462"/>
    </source>
</evidence>
<evidence type="ECO:0000256" key="10">
    <source>
        <dbReference type="ARBA" id="ARBA00034269"/>
    </source>
</evidence>
<dbReference type="InterPro" id="IPR045863">
    <property type="entry name" value="CorA_TM1_TM2"/>
</dbReference>
<accession>A0A2L1C8Q5</accession>
<feature type="transmembrane region" description="Helical" evidence="12">
    <location>
        <begin position="294"/>
        <end position="314"/>
    </location>
</feature>
<dbReference type="PANTHER" id="PTHR46494:SF1">
    <property type="entry name" value="CORA FAMILY METAL ION TRANSPORTER (EUROFUNG)"/>
    <property type="match status" value="1"/>
</dbReference>
<gene>
    <name evidence="13" type="primary">corA_1</name>
    <name evidence="12" type="synonym">corA</name>
    <name evidence="14" type="ORF">HNP94_001099</name>
    <name evidence="15" type="ORF">HNP96_001066</name>
    <name evidence="13" type="ORF">MMJJ_02650</name>
</gene>
<evidence type="ECO:0000256" key="6">
    <source>
        <dbReference type="ARBA" id="ARBA00022842"/>
    </source>
</evidence>
<dbReference type="GO" id="GO:0050897">
    <property type="term" value="F:cobalt ion binding"/>
    <property type="evidence" value="ECO:0007669"/>
    <property type="project" value="TreeGrafter"/>
</dbReference>
<name>A0A2L1C8Q5_METMI</name>
<dbReference type="RefSeq" id="WP_104837344.1">
    <property type="nucleotide sequence ID" value="NZ_CP026606.1"/>
</dbReference>
<evidence type="ECO:0000256" key="9">
    <source>
        <dbReference type="ARBA" id="ARBA00023136"/>
    </source>
</evidence>
<sequence length="352" mass="41508">MRKIGSRYSKKAGLPPGDLVYTGEMELKETEIIFISYNADNFLKKQVKSLDEIIIDDLCVNWIIFSGIPTAEEMRLIGERYELHKLTLEDILNTSQRTKFEVYEKYKYLVTRIIHQKVDTVHLESEQLSIILKNNVLITFFEHDITILESLINRISNKSGSIREKKLDYLFYAVLDSIIDHYFAIISPIEDEIERYDSKLFSDIENEEIIHVKQIRQILVALRKNIGPFKEIFHKFSRDEYEFIEKSNLIYIHDLYDHTVHLIETIDILKDNTSNIAEIHLSVMSNNMNEIMKVLTIISTIFIPLSFVAGLYGMNFENMPELKWSFGYFYVLIVMGLVLTSMVMFFRRKRWI</sequence>
<dbReference type="InterPro" id="IPR002523">
    <property type="entry name" value="MgTranspt_CorA/ZnTranspt_ZntB"/>
</dbReference>
<dbReference type="Proteomes" id="UP000239462">
    <property type="component" value="Chromosome"/>
</dbReference>
<evidence type="ECO:0000256" key="11">
    <source>
        <dbReference type="ARBA" id="ARBA00045497"/>
    </source>
</evidence>
<dbReference type="Gene3D" id="1.20.58.340">
    <property type="entry name" value="Magnesium transport protein CorA, transmembrane region"/>
    <property type="match status" value="2"/>
</dbReference>
<protein>
    <recommendedName>
        <fullName evidence="12">Magnesium transport protein CorA</fullName>
    </recommendedName>
</protein>
<dbReference type="GO" id="GO:0000287">
    <property type="term" value="F:magnesium ion binding"/>
    <property type="evidence" value="ECO:0007669"/>
    <property type="project" value="TreeGrafter"/>
</dbReference>
<dbReference type="Proteomes" id="UP000590564">
    <property type="component" value="Unassembled WGS sequence"/>
</dbReference>
<evidence type="ECO:0000256" key="8">
    <source>
        <dbReference type="ARBA" id="ARBA00023065"/>
    </source>
</evidence>
<dbReference type="EMBL" id="JACHED010000002">
    <property type="protein sequence ID" value="MBB6497025.1"/>
    <property type="molecule type" value="Genomic_DNA"/>
</dbReference>
<dbReference type="InterPro" id="IPR045861">
    <property type="entry name" value="CorA_cytoplasmic_dom"/>
</dbReference>
<proteinExistence type="inferred from homology"/>
<dbReference type="FunFam" id="1.20.58.340:FF:000004">
    <property type="entry name" value="Magnesium transport protein CorA"/>
    <property type="match status" value="1"/>
</dbReference>
<reference evidence="15 18" key="3">
    <citation type="submission" date="2020-08" db="EMBL/GenBank/DDBJ databases">
        <title>Genomic Encyclopedia of Type Strains, Phase IV (KMG-V): Genome sequencing to study the core and pangenomes of soil and plant-associated prokaryotes.</title>
        <authorList>
            <person name="Whitman W."/>
        </authorList>
    </citation>
    <scope>NUCLEOTIDE SEQUENCE [LARGE SCALE GENOMIC DNA]</scope>
    <source>
        <strain evidence="14 17">C13</strain>
        <strain evidence="15 18">D1</strain>
    </source>
</reference>
<dbReference type="CDD" id="cd12828">
    <property type="entry name" value="TmCorA-like_1"/>
    <property type="match status" value="1"/>
</dbReference>
<evidence type="ECO:0000313" key="18">
    <source>
        <dbReference type="Proteomes" id="UP000590564"/>
    </source>
</evidence>